<dbReference type="InterPro" id="IPR011527">
    <property type="entry name" value="ABC1_TM_dom"/>
</dbReference>
<evidence type="ECO:0000313" key="11">
    <source>
        <dbReference type="Proteomes" id="UP000621454"/>
    </source>
</evidence>
<evidence type="ECO:0000259" key="9">
    <source>
        <dbReference type="PROSITE" id="PS50929"/>
    </source>
</evidence>
<dbReference type="GO" id="GO:0005886">
    <property type="term" value="C:plasma membrane"/>
    <property type="evidence" value="ECO:0007669"/>
    <property type="project" value="UniProtKB-SubCell"/>
</dbReference>
<dbReference type="Pfam" id="PF00005">
    <property type="entry name" value="ABC_tran"/>
    <property type="match status" value="1"/>
</dbReference>
<proteinExistence type="predicted"/>
<dbReference type="GO" id="GO:0016887">
    <property type="term" value="F:ATP hydrolysis activity"/>
    <property type="evidence" value="ECO:0007669"/>
    <property type="project" value="InterPro"/>
</dbReference>
<dbReference type="InterPro" id="IPR036640">
    <property type="entry name" value="ABC1_TM_sf"/>
</dbReference>
<name>A0A916T3Q9_9ACTN</name>
<dbReference type="EMBL" id="BMGC01000009">
    <property type="protein sequence ID" value="GGB29259.1"/>
    <property type="molecule type" value="Genomic_DNA"/>
</dbReference>
<dbReference type="InterPro" id="IPR003439">
    <property type="entry name" value="ABC_transporter-like_ATP-bd"/>
</dbReference>
<dbReference type="AlphaFoldDB" id="A0A916T3Q9"/>
<dbReference type="InterPro" id="IPR027417">
    <property type="entry name" value="P-loop_NTPase"/>
</dbReference>
<feature type="domain" description="ABC transporter" evidence="8">
    <location>
        <begin position="349"/>
        <end position="565"/>
    </location>
</feature>
<dbReference type="SMART" id="SM00382">
    <property type="entry name" value="AAA"/>
    <property type="match status" value="1"/>
</dbReference>
<gene>
    <name evidence="10" type="ORF">GCM10011489_16710</name>
</gene>
<dbReference type="Gene3D" id="3.40.50.300">
    <property type="entry name" value="P-loop containing nucleotide triphosphate hydrolases"/>
    <property type="match status" value="1"/>
</dbReference>
<dbReference type="PANTHER" id="PTHR43394:SF1">
    <property type="entry name" value="ATP-BINDING CASSETTE SUB-FAMILY B MEMBER 10, MITOCHONDRIAL"/>
    <property type="match status" value="1"/>
</dbReference>
<keyword evidence="6 7" id="KW-0472">Membrane</keyword>
<reference evidence="10" key="2">
    <citation type="submission" date="2020-09" db="EMBL/GenBank/DDBJ databases">
        <authorList>
            <person name="Sun Q."/>
            <person name="Zhou Y."/>
        </authorList>
    </citation>
    <scope>NUCLEOTIDE SEQUENCE</scope>
    <source>
        <strain evidence="10">CGMCC 1.12827</strain>
    </source>
</reference>
<feature type="transmembrane region" description="Helical" evidence="7">
    <location>
        <begin position="252"/>
        <end position="275"/>
    </location>
</feature>
<feature type="transmembrane region" description="Helical" evidence="7">
    <location>
        <begin position="72"/>
        <end position="94"/>
    </location>
</feature>
<dbReference type="SUPFAM" id="SSF52540">
    <property type="entry name" value="P-loop containing nucleoside triphosphate hydrolases"/>
    <property type="match status" value="1"/>
</dbReference>
<evidence type="ECO:0000259" key="8">
    <source>
        <dbReference type="PROSITE" id="PS50893"/>
    </source>
</evidence>
<evidence type="ECO:0000256" key="6">
    <source>
        <dbReference type="ARBA" id="ARBA00023136"/>
    </source>
</evidence>
<dbReference type="Proteomes" id="UP000621454">
    <property type="component" value="Unassembled WGS sequence"/>
</dbReference>
<feature type="transmembrane region" description="Helical" evidence="7">
    <location>
        <begin position="171"/>
        <end position="189"/>
    </location>
</feature>
<dbReference type="RefSeq" id="WP_229742306.1">
    <property type="nucleotide sequence ID" value="NZ_BMGC01000009.1"/>
</dbReference>
<keyword evidence="3" id="KW-0547">Nucleotide-binding</keyword>
<dbReference type="InterPro" id="IPR017871">
    <property type="entry name" value="ABC_transporter-like_CS"/>
</dbReference>
<evidence type="ECO:0000256" key="3">
    <source>
        <dbReference type="ARBA" id="ARBA00022741"/>
    </source>
</evidence>
<feature type="domain" description="ABC transmembrane type-1" evidence="9">
    <location>
        <begin position="32"/>
        <end position="313"/>
    </location>
</feature>
<sequence>MYDSTVDTPPMSAVAAFRRFVVLLKGEGGRFAAAGTLLVGAAVTEIIAVFVLSDVIDSALSGGSSALLRSAAIWMALTLAGAIADYWGQILSIGMSERVVLRLRSQLFAHVQKLSPRTHRTFGLGDLVARHTSDLEAVEHLTGSGLMQLVVSGLSAIGLAVAAFVMSWQVALTAVVAVPLMWGISALFGRAQTRATRDERGANGDISVAVTQALAGHETTVAYNQQHREAQALADHGRSWMSARIAQTKVEAGFGAVMAVVQVILTLAMAVVGVWQVRNGSLSVGQLLALTGYLGYLYPRIQNLADLVLDVSAAVVSADRVATLLDLPAADVDEAGAQDFSSSSRSVSVHVRGVTFGYDDHPVLRDLDLDIEAGAITALVGPSGTGKSTLAGLITRFETPQRGSILLGDTDIRTLTASSVRDHVTLLPQHTVIKAASIADNIAYGTHTSTRAEIVAAAIAADAHSFITELPDGYDTRLDEEGLTLSGGQRQRIAIARAMLRDTEVLILDEPTTGLDDATVDRIAEPLRRLATGRATLLITHDTRLAAMADRVVELRPGTRETATV</sequence>
<protein>
    <submittedName>
        <fullName evidence="10">ABC transporter ATP-binding protein</fullName>
    </submittedName>
</protein>
<evidence type="ECO:0000256" key="7">
    <source>
        <dbReference type="SAM" id="Phobius"/>
    </source>
</evidence>
<dbReference type="InterPro" id="IPR003593">
    <property type="entry name" value="AAA+_ATPase"/>
</dbReference>
<comment type="subcellular location">
    <subcellularLocation>
        <location evidence="1">Cell membrane</location>
        <topology evidence="1">Multi-pass membrane protein</topology>
    </subcellularLocation>
</comment>
<dbReference type="GO" id="GO:0005524">
    <property type="term" value="F:ATP binding"/>
    <property type="evidence" value="ECO:0007669"/>
    <property type="project" value="UniProtKB-KW"/>
</dbReference>
<feature type="transmembrane region" description="Helical" evidence="7">
    <location>
        <begin position="31"/>
        <end position="52"/>
    </location>
</feature>
<organism evidence="10 11">
    <name type="scientific">Gordonia jinhuaensis</name>
    <dbReference type="NCBI Taxonomy" id="1517702"/>
    <lineage>
        <taxon>Bacteria</taxon>
        <taxon>Bacillati</taxon>
        <taxon>Actinomycetota</taxon>
        <taxon>Actinomycetes</taxon>
        <taxon>Mycobacteriales</taxon>
        <taxon>Gordoniaceae</taxon>
        <taxon>Gordonia</taxon>
    </lineage>
</organism>
<dbReference type="InterPro" id="IPR039421">
    <property type="entry name" value="Type_1_exporter"/>
</dbReference>
<comment type="caution">
    <text evidence="10">The sequence shown here is derived from an EMBL/GenBank/DDBJ whole genome shotgun (WGS) entry which is preliminary data.</text>
</comment>
<evidence type="ECO:0000313" key="10">
    <source>
        <dbReference type="EMBL" id="GGB29259.1"/>
    </source>
</evidence>
<evidence type="ECO:0000256" key="4">
    <source>
        <dbReference type="ARBA" id="ARBA00022840"/>
    </source>
</evidence>
<evidence type="ECO:0000256" key="2">
    <source>
        <dbReference type="ARBA" id="ARBA00022692"/>
    </source>
</evidence>
<evidence type="ECO:0000256" key="5">
    <source>
        <dbReference type="ARBA" id="ARBA00022989"/>
    </source>
</evidence>
<keyword evidence="5 7" id="KW-1133">Transmembrane helix</keyword>
<dbReference type="GO" id="GO:0015421">
    <property type="term" value="F:ABC-type oligopeptide transporter activity"/>
    <property type="evidence" value="ECO:0007669"/>
    <property type="project" value="TreeGrafter"/>
</dbReference>
<keyword evidence="2 7" id="KW-0812">Transmembrane</keyword>
<dbReference type="PROSITE" id="PS50893">
    <property type="entry name" value="ABC_TRANSPORTER_2"/>
    <property type="match status" value="1"/>
</dbReference>
<keyword evidence="4 10" id="KW-0067">ATP-binding</keyword>
<dbReference type="PANTHER" id="PTHR43394">
    <property type="entry name" value="ATP-DEPENDENT PERMEASE MDL1, MITOCHONDRIAL"/>
    <property type="match status" value="1"/>
</dbReference>
<dbReference type="Gene3D" id="1.20.1560.10">
    <property type="entry name" value="ABC transporter type 1, transmembrane domain"/>
    <property type="match status" value="1"/>
</dbReference>
<dbReference type="PROSITE" id="PS00211">
    <property type="entry name" value="ABC_TRANSPORTER_1"/>
    <property type="match status" value="1"/>
</dbReference>
<dbReference type="SUPFAM" id="SSF90123">
    <property type="entry name" value="ABC transporter transmembrane region"/>
    <property type="match status" value="1"/>
</dbReference>
<keyword evidence="11" id="KW-1185">Reference proteome</keyword>
<accession>A0A916T3Q9</accession>
<evidence type="ECO:0000256" key="1">
    <source>
        <dbReference type="ARBA" id="ARBA00004651"/>
    </source>
</evidence>
<dbReference type="PROSITE" id="PS50929">
    <property type="entry name" value="ABC_TM1F"/>
    <property type="match status" value="1"/>
</dbReference>
<dbReference type="Pfam" id="PF00664">
    <property type="entry name" value="ABC_membrane"/>
    <property type="match status" value="1"/>
</dbReference>
<reference evidence="10" key="1">
    <citation type="journal article" date="2014" name="Int. J. Syst. Evol. Microbiol.">
        <title>Complete genome sequence of Corynebacterium casei LMG S-19264T (=DSM 44701T), isolated from a smear-ripened cheese.</title>
        <authorList>
            <consortium name="US DOE Joint Genome Institute (JGI-PGF)"/>
            <person name="Walter F."/>
            <person name="Albersmeier A."/>
            <person name="Kalinowski J."/>
            <person name="Ruckert C."/>
        </authorList>
    </citation>
    <scope>NUCLEOTIDE SEQUENCE</scope>
    <source>
        <strain evidence="10">CGMCC 1.12827</strain>
    </source>
</reference>